<dbReference type="EMBL" id="JAEKJA010000035">
    <property type="protein sequence ID" value="MBJ3778698.1"/>
    <property type="molecule type" value="Genomic_DNA"/>
</dbReference>
<comment type="similarity">
    <text evidence="3">Belongs to the Nudix hydrolase family.</text>
</comment>
<dbReference type="InterPro" id="IPR015797">
    <property type="entry name" value="NUDIX_hydrolase-like_dom_sf"/>
</dbReference>
<keyword evidence="6" id="KW-1185">Reference proteome</keyword>
<evidence type="ECO:0000313" key="5">
    <source>
        <dbReference type="EMBL" id="MBJ3778698.1"/>
    </source>
</evidence>
<dbReference type="PROSITE" id="PS51462">
    <property type="entry name" value="NUDIX"/>
    <property type="match status" value="1"/>
</dbReference>
<protein>
    <submittedName>
        <fullName evidence="5">NUDIX domain-containing protein</fullName>
    </submittedName>
</protein>
<sequence length="155" mass="16919">MASITGQLIWRLRALVRPPVTFGVRCMVVDADRRVLLVRHTYITGWHFPGGGVDPGETAREGAMRELREETGLALATPPEFFGLYFNRGMAQRDHVALFVARDHPPLDAAALRPQATEIAEVRLAPLDALPEGLSAATRRRLAEVAGGAAPSDVW</sequence>
<name>A0A934ILH3_9HYPH</name>
<dbReference type="AlphaFoldDB" id="A0A934ILH3"/>
<evidence type="ECO:0000256" key="2">
    <source>
        <dbReference type="ARBA" id="ARBA00022801"/>
    </source>
</evidence>
<evidence type="ECO:0000256" key="1">
    <source>
        <dbReference type="ARBA" id="ARBA00001946"/>
    </source>
</evidence>
<evidence type="ECO:0000259" key="4">
    <source>
        <dbReference type="PROSITE" id="PS51462"/>
    </source>
</evidence>
<dbReference type="SUPFAM" id="SSF55811">
    <property type="entry name" value="Nudix"/>
    <property type="match status" value="1"/>
</dbReference>
<evidence type="ECO:0000256" key="3">
    <source>
        <dbReference type="RuleBase" id="RU003476"/>
    </source>
</evidence>
<feature type="domain" description="Nudix hydrolase" evidence="4">
    <location>
        <begin position="19"/>
        <end position="148"/>
    </location>
</feature>
<dbReference type="RefSeq" id="WP_198884601.1">
    <property type="nucleotide sequence ID" value="NZ_JAEKJA010000035.1"/>
</dbReference>
<dbReference type="Gene3D" id="3.90.79.10">
    <property type="entry name" value="Nucleoside Triphosphate Pyrophosphohydrolase"/>
    <property type="match status" value="1"/>
</dbReference>
<dbReference type="PANTHER" id="PTHR43046">
    <property type="entry name" value="GDP-MANNOSE MANNOSYL HYDROLASE"/>
    <property type="match status" value="1"/>
</dbReference>
<dbReference type="PROSITE" id="PS00893">
    <property type="entry name" value="NUDIX_BOX"/>
    <property type="match status" value="1"/>
</dbReference>
<dbReference type="PANTHER" id="PTHR43046:SF14">
    <property type="entry name" value="MUTT_NUDIX FAMILY PROTEIN"/>
    <property type="match status" value="1"/>
</dbReference>
<evidence type="ECO:0000313" key="6">
    <source>
        <dbReference type="Proteomes" id="UP000609531"/>
    </source>
</evidence>
<keyword evidence="2 3" id="KW-0378">Hydrolase</keyword>
<dbReference type="InterPro" id="IPR000086">
    <property type="entry name" value="NUDIX_hydrolase_dom"/>
</dbReference>
<organism evidence="5 6">
    <name type="scientific">Acuticoccus mangrovi</name>
    <dbReference type="NCBI Taxonomy" id="2796142"/>
    <lineage>
        <taxon>Bacteria</taxon>
        <taxon>Pseudomonadati</taxon>
        <taxon>Pseudomonadota</taxon>
        <taxon>Alphaproteobacteria</taxon>
        <taxon>Hyphomicrobiales</taxon>
        <taxon>Amorphaceae</taxon>
        <taxon>Acuticoccus</taxon>
    </lineage>
</organism>
<dbReference type="Pfam" id="PF00293">
    <property type="entry name" value="NUDIX"/>
    <property type="match status" value="1"/>
</dbReference>
<dbReference type="GO" id="GO:0016787">
    <property type="term" value="F:hydrolase activity"/>
    <property type="evidence" value="ECO:0007669"/>
    <property type="project" value="UniProtKB-KW"/>
</dbReference>
<dbReference type="Proteomes" id="UP000609531">
    <property type="component" value="Unassembled WGS sequence"/>
</dbReference>
<gene>
    <name evidence="5" type="ORF">JCR33_23560</name>
</gene>
<accession>A0A934ILH3</accession>
<proteinExistence type="inferred from homology"/>
<dbReference type="InterPro" id="IPR020084">
    <property type="entry name" value="NUDIX_hydrolase_CS"/>
</dbReference>
<dbReference type="InterPro" id="IPR020476">
    <property type="entry name" value="Nudix_hydrolase"/>
</dbReference>
<comment type="cofactor">
    <cofactor evidence="1">
        <name>Mg(2+)</name>
        <dbReference type="ChEBI" id="CHEBI:18420"/>
    </cofactor>
</comment>
<reference evidence="5" key="1">
    <citation type="submission" date="2020-12" db="EMBL/GenBank/DDBJ databases">
        <title>Bacterial taxonomy.</title>
        <authorList>
            <person name="Pan X."/>
        </authorList>
    </citation>
    <scope>NUCLEOTIDE SEQUENCE</scope>
    <source>
        <strain evidence="5">B2012</strain>
    </source>
</reference>
<dbReference type="PRINTS" id="PR00502">
    <property type="entry name" value="NUDIXFAMILY"/>
</dbReference>
<comment type="caution">
    <text evidence="5">The sequence shown here is derived from an EMBL/GenBank/DDBJ whole genome shotgun (WGS) entry which is preliminary data.</text>
</comment>